<protein>
    <submittedName>
        <fullName evidence="1">Uncharacterized protein</fullName>
    </submittedName>
</protein>
<keyword evidence="2" id="KW-1185">Reference proteome</keyword>
<dbReference type="RefSeq" id="XP_046008147.1">
    <property type="nucleotide sequence ID" value="XM_046162695.1"/>
</dbReference>
<dbReference type="AlphaFoldDB" id="A0A9P8XWM4"/>
<proteinExistence type="predicted"/>
<reference evidence="1" key="1">
    <citation type="journal article" date="2021" name="Nat. Commun.">
        <title>Genetic determinants of endophytism in the Arabidopsis root mycobiome.</title>
        <authorList>
            <person name="Mesny F."/>
            <person name="Miyauchi S."/>
            <person name="Thiergart T."/>
            <person name="Pickel B."/>
            <person name="Atanasova L."/>
            <person name="Karlsson M."/>
            <person name="Huettel B."/>
            <person name="Barry K.W."/>
            <person name="Haridas S."/>
            <person name="Chen C."/>
            <person name="Bauer D."/>
            <person name="Andreopoulos W."/>
            <person name="Pangilinan J."/>
            <person name="LaButti K."/>
            <person name="Riley R."/>
            <person name="Lipzen A."/>
            <person name="Clum A."/>
            <person name="Drula E."/>
            <person name="Henrissat B."/>
            <person name="Kohler A."/>
            <person name="Grigoriev I.V."/>
            <person name="Martin F.M."/>
            <person name="Hacquard S."/>
        </authorList>
    </citation>
    <scope>NUCLEOTIDE SEQUENCE</scope>
    <source>
        <strain evidence="1">MPI-CAGE-CH-0230</strain>
    </source>
</reference>
<name>A0A9P8XWM4_9PEZI</name>
<dbReference type="Proteomes" id="UP000756346">
    <property type="component" value="Unassembled WGS sequence"/>
</dbReference>
<dbReference type="EMBL" id="JAGTJQ010000009">
    <property type="protein sequence ID" value="KAH7024599.1"/>
    <property type="molecule type" value="Genomic_DNA"/>
</dbReference>
<comment type="caution">
    <text evidence="1">The sequence shown here is derived from an EMBL/GenBank/DDBJ whole genome shotgun (WGS) entry which is preliminary data.</text>
</comment>
<sequence>MKISNIAIVTTAVLAGHSDAWFYFSIPLAPLRLPAISNPAPPPASSCSCPAPVPPPDCPAAFCPDPNCPPNPVYDAYENQLAACGGSALFNKDGACHSGHMNFYQDIPRLAVPLWQ</sequence>
<accession>A0A9P8XWM4</accession>
<dbReference type="GeneID" id="70192241"/>
<evidence type="ECO:0000313" key="1">
    <source>
        <dbReference type="EMBL" id="KAH7024599.1"/>
    </source>
</evidence>
<organism evidence="1 2">
    <name type="scientific">Microdochium trichocladiopsis</name>
    <dbReference type="NCBI Taxonomy" id="1682393"/>
    <lineage>
        <taxon>Eukaryota</taxon>
        <taxon>Fungi</taxon>
        <taxon>Dikarya</taxon>
        <taxon>Ascomycota</taxon>
        <taxon>Pezizomycotina</taxon>
        <taxon>Sordariomycetes</taxon>
        <taxon>Xylariomycetidae</taxon>
        <taxon>Xylariales</taxon>
        <taxon>Microdochiaceae</taxon>
        <taxon>Microdochium</taxon>
    </lineage>
</organism>
<gene>
    <name evidence="1" type="ORF">B0I36DRAFT_434283</name>
</gene>
<evidence type="ECO:0000313" key="2">
    <source>
        <dbReference type="Proteomes" id="UP000756346"/>
    </source>
</evidence>